<keyword evidence="2" id="KW-0560">Oxidoreductase</keyword>
<evidence type="ECO:0000256" key="1">
    <source>
        <dbReference type="ARBA" id="ARBA00009986"/>
    </source>
</evidence>
<keyword evidence="3" id="KW-0520">NAD</keyword>
<dbReference type="InterPro" id="IPR015590">
    <property type="entry name" value="Aldehyde_DH_dom"/>
</dbReference>
<dbReference type="Pfam" id="PF00171">
    <property type="entry name" value="Aldedh"/>
    <property type="match status" value="1"/>
</dbReference>
<gene>
    <name evidence="5" type="ORF">SAMN04489742_0273</name>
</gene>
<protein>
    <submittedName>
        <fullName evidence="5">Acyl-CoA reductase</fullName>
    </submittedName>
</protein>
<evidence type="ECO:0000256" key="3">
    <source>
        <dbReference type="ARBA" id="ARBA00023027"/>
    </source>
</evidence>
<reference evidence="5 6" key="1">
    <citation type="submission" date="2016-10" db="EMBL/GenBank/DDBJ databases">
        <authorList>
            <person name="de Groot N.N."/>
        </authorList>
    </citation>
    <scope>NUCLEOTIDE SEQUENCE [LARGE SCALE GENOMIC DNA]</scope>
    <source>
        <strain evidence="5 6">DSM 20117</strain>
    </source>
</reference>
<dbReference type="GO" id="GO:0016620">
    <property type="term" value="F:oxidoreductase activity, acting on the aldehyde or oxo group of donors, NAD or NADP as acceptor"/>
    <property type="evidence" value="ECO:0007669"/>
    <property type="project" value="InterPro"/>
</dbReference>
<dbReference type="OrthoDB" id="6882680at2"/>
<dbReference type="KEGG" id="acry:AC20117_15900"/>
<feature type="domain" description="Aldehyde dehydrogenase" evidence="4">
    <location>
        <begin position="15"/>
        <end position="475"/>
    </location>
</feature>
<organism evidence="5 6">
    <name type="scientific">Crystallibacter crystallopoietes</name>
    <dbReference type="NCBI Taxonomy" id="37928"/>
    <lineage>
        <taxon>Bacteria</taxon>
        <taxon>Bacillati</taxon>
        <taxon>Actinomycetota</taxon>
        <taxon>Actinomycetes</taxon>
        <taxon>Micrococcales</taxon>
        <taxon>Micrococcaceae</taxon>
        <taxon>Crystallibacter</taxon>
    </lineage>
</organism>
<dbReference type="InterPro" id="IPR016163">
    <property type="entry name" value="Ald_DH_C"/>
</dbReference>
<dbReference type="SUPFAM" id="SSF53720">
    <property type="entry name" value="ALDH-like"/>
    <property type="match status" value="1"/>
</dbReference>
<accession>A0A1H0ZCP4</accession>
<name>A0A1H0ZCP4_9MICC</name>
<dbReference type="EMBL" id="FNKH01000002">
    <property type="protein sequence ID" value="SDQ25197.1"/>
    <property type="molecule type" value="Genomic_DNA"/>
</dbReference>
<dbReference type="Gene3D" id="3.40.309.10">
    <property type="entry name" value="Aldehyde Dehydrogenase, Chain A, domain 2"/>
    <property type="match status" value="1"/>
</dbReference>
<proteinExistence type="inferred from homology"/>
<evidence type="ECO:0000256" key="2">
    <source>
        <dbReference type="ARBA" id="ARBA00023002"/>
    </source>
</evidence>
<sequence>MAIQRDLIIGGKHVAAASGKTTEDINPYTGQPYATVAAAGAEDMTRAVDAAAGAFDQWAGMAPSARRKIFLRAADLLEERAEDGVSLMAGEVGGVRSWALFNIGLAANILREAAAATTAPQGDVLATDMPGVYSLAVRQPFGVVGAMSPWNAPFILGIRAIAVPLAVGNTAVLKPSEDAPLSCGLFLADALLDAGIPDGVLNVVTNAPEDAADVVSTMIADERVRCVNFTGSTAVGRKIGMQAAEHLKPAVLELGGKNSLVVLKDADLDYAVNAAAFGSFMNAGQICMSVDRVVVDKSLAAEFTERFAAKVSGLPTGDPTNPETVIGPAVNAKSAQRQYSLIDDALAKGATAVAGGHKLENSLVPATVLTGTTPDMKIYHDEIFGSATTVLEAENPEHAIELSNDTKYGLTAGVITENIHEGLKVAQRLRTGIVHVNDQPVADEPMAPFGGVQNSGYGKFGGQAGIDSFSELRWVTIQQYGHAQYPF</sequence>
<dbReference type="InterPro" id="IPR016162">
    <property type="entry name" value="Ald_DH_N"/>
</dbReference>
<evidence type="ECO:0000313" key="5">
    <source>
        <dbReference type="EMBL" id="SDQ25197.1"/>
    </source>
</evidence>
<evidence type="ECO:0000313" key="6">
    <source>
        <dbReference type="Proteomes" id="UP000181917"/>
    </source>
</evidence>
<dbReference type="AlphaFoldDB" id="A0A1H0ZCP4"/>
<keyword evidence="6" id="KW-1185">Reference proteome</keyword>
<dbReference type="Proteomes" id="UP000181917">
    <property type="component" value="Unassembled WGS sequence"/>
</dbReference>
<dbReference type="InterPro" id="IPR016161">
    <property type="entry name" value="Ald_DH/histidinol_DH"/>
</dbReference>
<dbReference type="STRING" id="37928.SAMN04489742_0273"/>
<dbReference type="PANTHER" id="PTHR42986">
    <property type="entry name" value="BENZALDEHYDE DEHYDROGENASE YFMT"/>
    <property type="match status" value="1"/>
</dbReference>
<dbReference type="Gene3D" id="3.40.605.10">
    <property type="entry name" value="Aldehyde Dehydrogenase, Chain A, domain 1"/>
    <property type="match status" value="1"/>
</dbReference>
<comment type="similarity">
    <text evidence="1">Belongs to the aldehyde dehydrogenase family.</text>
</comment>
<evidence type="ECO:0000259" key="4">
    <source>
        <dbReference type="Pfam" id="PF00171"/>
    </source>
</evidence>
<dbReference type="PANTHER" id="PTHR42986:SF1">
    <property type="entry name" value="BENZALDEHYDE DEHYDROGENASE YFMT"/>
    <property type="match status" value="1"/>
</dbReference>
<dbReference type="RefSeq" id="WP_074698710.1">
    <property type="nucleotide sequence ID" value="NZ_CP018863.1"/>
</dbReference>